<sequence length="78" mass="8714">MKLPVIVEVCILLRTMILDASCYFLTRNGLTAPEAVPLSRLALLDTVLSRGDPRESLELLRRMTPISPTDLSGDFKNR</sequence>
<accession>A0A0B7NV68</accession>
<evidence type="ECO:0000313" key="1">
    <source>
        <dbReference type="EMBL" id="CEP26596.1"/>
    </source>
</evidence>
<organism evidence="1">
    <name type="scientific">Propionibacterium freudenreichii subsp. freudenreichii</name>
    <dbReference type="NCBI Taxonomy" id="66712"/>
    <lineage>
        <taxon>Bacteria</taxon>
        <taxon>Bacillati</taxon>
        <taxon>Actinomycetota</taxon>
        <taxon>Actinomycetes</taxon>
        <taxon>Propionibacteriales</taxon>
        <taxon>Propionibacteriaceae</taxon>
        <taxon>Propionibacterium</taxon>
    </lineage>
</organism>
<dbReference type="AlphaFoldDB" id="A0A0B7NV68"/>
<proteinExistence type="predicted"/>
<protein>
    <submittedName>
        <fullName evidence="1">Uncharacterized protein</fullName>
    </submittedName>
</protein>
<gene>
    <name evidence="1" type="ORF">PFCIRM138_08410</name>
</gene>
<reference evidence="1" key="1">
    <citation type="submission" date="2014-08" db="EMBL/GenBank/DDBJ databases">
        <authorList>
            <person name="Falentin Helene"/>
        </authorList>
    </citation>
    <scope>NUCLEOTIDE SEQUENCE</scope>
</reference>
<dbReference type="EMBL" id="LM676415">
    <property type="protein sequence ID" value="CEP26596.1"/>
    <property type="molecule type" value="Genomic_DNA"/>
</dbReference>
<name>A0A0B7NV68_PROFF</name>